<evidence type="ECO:0000313" key="1">
    <source>
        <dbReference type="EMBL" id="KAK4568897.1"/>
    </source>
</evidence>
<dbReference type="GO" id="GO:0005829">
    <property type="term" value="C:cytosol"/>
    <property type="evidence" value="ECO:0007669"/>
    <property type="project" value="TreeGrafter"/>
</dbReference>
<accession>A0AAN7IFM7</accession>
<dbReference type="EMBL" id="JAXUIC010000010">
    <property type="protein sequence ID" value="KAK4568897.1"/>
    <property type="molecule type" value="Genomic_DNA"/>
</dbReference>
<protein>
    <submittedName>
        <fullName evidence="1">Uncharacterized protein</fullName>
    </submittedName>
</protein>
<keyword evidence="2" id="KW-1185">Reference proteome</keyword>
<dbReference type="GO" id="GO:0042162">
    <property type="term" value="F:telomeric DNA binding"/>
    <property type="evidence" value="ECO:0007669"/>
    <property type="project" value="TreeGrafter"/>
</dbReference>
<dbReference type="GO" id="GO:0051879">
    <property type="term" value="F:Hsp90 protein binding"/>
    <property type="evidence" value="ECO:0007669"/>
    <property type="project" value="TreeGrafter"/>
</dbReference>
<dbReference type="PANTHER" id="PTHR15830">
    <property type="entry name" value="TELOMERE LENGTH REGULATION PROTEIN TEL2 FAMILY MEMBER"/>
    <property type="match status" value="1"/>
</dbReference>
<comment type="caution">
    <text evidence="1">The sequence shown here is derived from an EMBL/GenBank/DDBJ whole genome shotgun (WGS) entry which is preliminary data.</text>
</comment>
<sequence length="127" mass="14139">METKLIEKVSEVISAIKSAKHVVEVVCAIHSLALHLFPLDSSLPSGSVDQRYREQVLSAKVPSEEKRRPCFLLASLFHLFSKYTCLCVFFVDGLATEVVQTLVPCLHQNAIDDHDVNSVHSNTESFV</sequence>
<dbReference type="Proteomes" id="UP001324115">
    <property type="component" value="Unassembled WGS sequence"/>
</dbReference>
<organism evidence="1 2">
    <name type="scientific">Quercus rubra</name>
    <name type="common">Northern red oak</name>
    <name type="synonym">Quercus borealis</name>
    <dbReference type="NCBI Taxonomy" id="3512"/>
    <lineage>
        <taxon>Eukaryota</taxon>
        <taxon>Viridiplantae</taxon>
        <taxon>Streptophyta</taxon>
        <taxon>Embryophyta</taxon>
        <taxon>Tracheophyta</taxon>
        <taxon>Spermatophyta</taxon>
        <taxon>Magnoliopsida</taxon>
        <taxon>eudicotyledons</taxon>
        <taxon>Gunneridae</taxon>
        <taxon>Pentapetalae</taxon>
        <taxon>rosids</taxon>
        <taxon>fabids</taxon>
        <taxon>Fagales</taxon>
        <taxon>Fagaceae</taxon>
        <taxon>Quercus</taxon>
    </lineage>
</organism>
<dbReference type="GO" id="GO:0051083">
    <property type="term" value="P:'de novo' cotranslational protein folding"/>
    <property type="evidence" value="ECO:0007669"/>
    <property type="project" value="TreeGrafter"/>
</dbReference>
<dbReference type="InterPro" id="IPR051970">
    <property type="entry name" value="TEL2_Regulation"/>
</dbReference>
<proteinExistence type="predicted"/>
<gene>
    <name evidence="1" type="ORF">RGQ29_004353</name>
</gene>
<dbReference type="AlphaFoldDB" id="A0AAN7IFM7"/>
<evidence type="ECO:0000313" key="2">
    <source>
        <dbReference type="Proteomes" id="UP001324115"/>
    </source>
</evidence>
<reference evidence="1 2" key="1">
    <citation type="journal article" date="2023" name="G3 (Bethesda)">
        <title>A haplotype-resolved chromosome-scale genome for Quercus rubra L. provides insights into the genetics of adaptive traits for red oak species.</title>
        <authorList>
            <person name="Kapoor B."/>
            <person name="Jenkins J."/>
            <person name="Schmutz J."/>
            <person name="Zhebentyayeva T."/>
            <person name="Kuelheim C."/>
            <person name="Coggeshall M."/>
            <person name="Heim C."/>
            <person name="Lasky J.R."/>
            <person name="Leites L."/>
            <person name="Islam-Faridi N."/>
            <person name="Romero-Severson J."/>
            <person name="DeLeo V.L."/>
            <person name="Lucas S.M."/>
            <person name="Lazic D."/>
            <person name="Gailing O."/>
            <person name="Carlson J."/>
            <person name="Staton M."/>
        </authorList>
    </citation>
    <scope>NUCLEOTIDE SEQUENCE [LARGE SCALE GENOMIC DNA]</scope>
    <source>
        <strain evidence="1">Pseudo-F2</strain>
    </source>
</reference>
<dbReference type="PANTHER" id="PTHR15830:SF10">
    <property type="entry name" value="TELOMERE LENGTH REGULATION PROTEIN TEL2 HOMOLOG"/>
    <property type="match status" value="1"/>
</dbReference>
<name>A0AAN7IFM7_QUERU</name>